<reference evidence="2 3" key="1">
    <citation type="submission" date="2020-03" db="EMBL/GenBank/DDBJ databases">
        <title>Leucobacter sp. nov., isolated from beetles.</title>
        <authorList>
            <person name="Hyun D.-W."/>
            <person name="Bae J.-W."/>
        </authorList>
    </citation>
    <scope>NUCLEOTIDE SEQUENCE [LARGE SCALE GENOMIC DNA]</scope>
    <source>
        <strain evidence="2 3">HDW9C</strain>
    </source>
</reference>
<dbReference type="AlphaFoldDB" id="A0A6G7XJ16"/>
<dbReference type="Pfam" id="PF05037">
    <property type="entry name" value="DUF669"/>
    <property type="match status" value="1"/>
</dbReference>
<dbReference type="EMBL" id="CP049863">
    <property type="protein sequence ID" value="QIK64565.1"/>
    <property type="molecule type" value="Genomic_DNA"/>
</dbReference>
<name>A0A6G7XJ16_9MICO</name>
<dbReference type="Proteomes" id="UP000502677">
    <property type="component" value="Chromosome"/>
</dbReference>
<accession>A0A6G7XJ16</accession>
<proteinExistence type="predicted"/>
<feature type="region of interest" description="Disordered" evidence="1">
    <location>
        <begin position="172"/>
        <end position="208"/>
    </location>
</feature>
<dbReference type="InterPro" id="IPR007731">
    <property type="entry name" value="DUF669"/>
</dbReference>
<evidence type="ECO:0000256" key="1">
    <source>
        <dbReference type="SAM" id="MobiDB-lite"/>
    </source>
</evidence>
<keyword evidence="3" id="KW-1185">Reference proteome</keyword>
<dbReference type="KEGG" id="lvi:G7068_16080"/>
<evidence type="ECO:0000313" key="3">
    <source>
        <dbReference type="Proteomes" id="UP000502677"/>
    </source>
</evidence>
<evidence type="ECO:0000313" key="2">
    <source>
        <dbReference type="EMBL" id="QIK64565.1"/>
    </source>
</evidence>
<dbReference type="RefSeq" id="WP_166292892.1">
    <property type="nucleotide sequence ID" value="NZ_CP049863.1"/>
</dbReference>
<gene>
    <name evidence="2" type="ORF">G7068_16080</name>
</gene>
<sequence>MATALMAEVDNQAEDLIKEASSFEILPAGSYEVTIRKAEVGEYGESSNNAGRKYLNLQLRVIDGAPVGAGRILFAMVPLFQRWAPTQKNPAGAVASDFFNFFLAVGATKEAVTTGKGLPLLEELGGTRLGIGVRVQDHFKNAGEKENSVNSYRAPKALEGVVEPGASAVGSAFAPKEGAESPWGNKGDKGGSGDSALQAAAEGSGKAF</sequence>
<organism evidence="2 3">
    <name type="scientific">Leucobacter viscericola</name>
    <dbReference type="NCBI Taxonomy" id="2714935"/>
    <lineage>
        <taxon>Bacteria</taxon>
        <taxon>Bacillati</taxon>
        <taxon>Actinomycetota</taxon>
        <taxon>Actinomycetes</taxon>
        <taxon>Micrococcales</taxon>
        <taxon>Microbacteriaceae</taxon>
        <taxon>Leucobacter</taxon>
    </lineage>
</organism>
<protein>
    <submittedName>
        <fullName evidence="2">DUF669 domain-containing protein</fullName>
    </submittedName>
</protein>